<comment type="caution">
    <text evidence="1">The sequence shown here is derived from an EMBL/GenBank/DDBJ whole genome shotgun (WGS) entry which is preliminary data.</text>
</comment>
<organism evidence="1 2">
    <name type="scientific">Riccia sorocarpa</name>
    <dbReference type="NCBI Taxonomy" id="122646"/>
    <lineage>
        <taxon>Eukaryota</taxon>
        <taxon>Viridiplantae</taxon>
        <taxon>Streptophyta</taxon>
        <taxon>Embryophyta</taxon>
        <taxon>Marchantiophyta</taxon>
        <taxon>Marchantiopsida</taxon>
        <taxon>Marchantiidae</taxon>
        <taxon>Marchantiales</taxon>
        <taxon>Ricciaceae</taxon>
        <taxon>Riccia</taxon>
    </lineage>
</organism>
<dbReference type="EMBL" id="JBJQOH010000006">
    <property type="protein sequence ID" value="KAL3684615.1"/>
    <property type="molecule type" value="Genomic_DNA"/>
</dbReference>
<dbReference type="PANTHER" id="PTHR33977">
    <property type="entry name" value="ZINC ION BINDING PROTEIN"/>
    <property type="match status" value="1"/>
</dbReference>
<evidence type="ECO:0008006" key="3">
    <source>
        <dbReference type="Google" id="ProtNLM"/>
    </source>
</evidence>
<protein>
    <recommendedName>
        <fullName evidence="3">MULE transposase domain-containing protein</fullName>
    </recommendedName>
</protein>
<accession>A0ABD3GZD1</accession>
<evidence type="ECO:0000313" key="2">
    <source>
        <dbReference type="Proteomes" id="UP001633002"/>
    </source>
</evidence>
<dbReference type="Proteomes" id="UP001633002">
    <property type="component" value="Unassembled WGS sequence"/>
</dbReference>
<gene>
    <name evidence="1" type="ORF">R1sor_002637</name>
</gene>
<sequence length="141" mass="17063">MNTPENWQPICFLVDDAKEENIALREVFPEVPVNLCLWHVRRAWLKKLYSHVKDPFAKAEMNREMGHIMYSRPEEDPWMLSTDFIRKWNQESSFIEYYGKIWHSRISRWAKGYRTYSHGNQDSQGSIKRWHTILKQYLRGS</sequence>
<reference evidence="1 2" key="1">
    <citation type="submission" date="2024-09" db="EMBL/GenBank/DDBJ databases">
        <title>Chromosome-scale assembly of Riccia sorocarpa.</title>
        <authorList>
            <person name="Paukszto L."/>
        </authorList>
    </citation>
    <scope>NUCLEOTIDE SEQUENCE [LARGE SCALE GENOMIC DNA]</scope>
    <source>
        <strain evidence="1">LP-2024</strain>
        <tissue evidence="1">Aerial parts of the thallus</tissue>
    </source>
</reference>
<evidence type="ECO:0000313" key="1">
    <source>
        <dbReference type="EMBL" id="KAL3684615.1"/>
    </source>
</evidence>
<keyword evidence="2" id="KW-1185">Reference proteome</keyword>
<dbReference type="PANTHER" id="PTHR33977:SF1">
    <property type="entry name" value="ZINC ION BINDING PROTEIN"/>
    <property type="match status" value="1"/>
</dbReference>
<dbReference type="AlphaFoldDB" id="A0ABD3GZD1"/>
<name>A0ABD3GZD1_9MARC</name>
<proteinExistence type="predicted"/>